<evidence type="ECO:0000256" key="14">
    <source>
        <dbReference type="HAMAP-Rule" id="MF_01006"/>
    </source>
</evidence>
<gene>
    <name evidence="14" type="primary">uppP</name>
    <name evidence="15" type="ORF">AMJ83_06805</name>
</gene>
<reference evidence="15 16" key="1">
    <citation type="journal article" date="2015" name="Microbiome">
        <title>Genomic resolution of linkages in carbon, nitrogen, and sulfur cycling among widespread estuary sediment bacteria.</title>
        <authorList>
            <person name="Baker B.J."/>
            <person name="Lazar C.S."/>
            <person name="Teske A.P."/>
            <person name="Dick G.J."/>
        </authorList>
    </citation>
    <scope>NUCLEOTIDE SEQUENCE [LARGE SCALE GENOMIC DNA]</scope>
    <source>
        <strain evidence="15">SM23_42</strain>
    </source>
</reference>
<feature type="transmembrane region" description="Helical" evidence="14">
    <location>
        <begin position="77"/>
        <end position="95"/>
    </location>
</feature>
<keyword evidence="14" id="KW-0573">Peptidoglycan synthesis</keyword>
<evidence type="ECO:0000256" key="8">
    <source>
        <dbReference type="ARBA" id="ARBA00022989"/>
    </source>
</evidence>
<evidence type="ECO:0000256" key="3">
    <source>
        <dbReference type="ARBA" id="ARBA00012374"/>
    </source>
</evidence>
<keyword evidence="7 14" id="KW-0378">Hydrolase</keyword>
<dbReference type="Pfam" id="PF02673">
    <property type="entry name" value="BacA"/>
    <property type="match status" value="1"/>
</dbReference>
<evidence type="ECO:0000256" key="11">
    <source>
        <dbReference type="ARBA" id="ARBA00032707"/>
    </source>
</evidence>
<evidence type="ECO:0000256" key="6">
    <source>
        <dbReference type="ARBA" id="ARBA00022692"/>
    </source>
</evidence>
<comment type="subcellular location">
    <subcellularLocation>
        <location evidence="1 14">Cell membrane</location>
        <topology evidence="1 14">Multi-pass membrane protein</topology>
    </subcellularLocation>
</comment>
<dbReference type="InterPro" id="IPR003824">
    <property type="entry name" value="UppP"/>
</dbReference>
<keyword evidence="8 14" id="KW-1133">Transmembrane helix</keyword>
<comment type="catalytic activity">
    <reaction evidence="13 14">
        <text>di-trans,octa-cis-undecaprenyl diphosphate + H2O = di-trans,octa-cis-undecaprenyl phosphate + phosphate + H(+)</text>
        <dbReference type="Rhea" id="RHEA:28094"/>
        <dbReference type="ChEBI" id="CHEBI:15377"/>
        <dbReference type="ChEBI" id="CHEBI:15378"/>
        <dbReference type="ChEBI" id="CHEBI:43474"/>
        <dbReference type="ChEBI" id="CHEBI:58405"/>
        <dbReference type="ChEBI" id="CHEBI:60392"/>
        <dbReference type="EC" id="3.6.1.27"/>
    </reaction>
</comment>
<evidence type="ECO:0000313" key="16">
    <source>
        <dbReference type="Proteomes" id="UP000051373"/>
    </source>
</evidence>
<dbReference type="GO" id="GO:0005886">
    <property type="term" value="C:plasma membrane"/>
    <property type="evidence" value="ECO:0007669"/>
    <property type="project" value="UniProtKB-SubCell"/>
</dbReference>
<dbReference type="PANTHER" id="PTHR30622">
    <property type="entry name" value="UNDECAPRENYL-DIPHOSPHATASE"/>
    <property type="match status" value="1"/>
</dbReference>
<evidence type="ECO:0000256" key="9">
    <source>
        <dbReference type="ARBA" id="ARBA00023136"/>
    </source>
</evidence>
<dbReference type="GO" id="GO:0046677">
    <property type="term" value="P:response to antibiotic"/>
    <property type="evidence" value="ECO:0007669"/>
    <property type="project" value="UniProtKB-UniRule"/>
</dbReference>
<sequence>MIKTVILGIVQGVTEFLPVSSSGHLAILEKLFGIREPVTLAVFLHFGTLVAILVYFRKPLIELVSGVFKGERESLSYLIKIVIGSVPIVVFAILFESWVTSTFTNMKLVAILLGITGTVVLLTGITRKKQQQIGLMSAILIGIGQMFAILPGISRSGMTISAGIFCGVEPERAFRFSFLLSIPAVLGANIFELKNVHNLNDFPELLVGMVFSFVSGLVALKILRSTVYRRFYLFGPYCLIVSIVLLFVLR</sequence>
<dbReference type="EC" id="3.6.1.27" evidence="3 14"/>
<evidence type="ECO:0000256" key="10">
    <source>
        <dbReference type="ARBA" id="ARBA00023251"/>
    </source>
</evidence>
<feature type="transmembrane region" description="Helical" evidence="14">
    <location>
        <begin position="133"/>
        <end position="153"/>
    </location>
</feature>
<evidence type="ECO:0000313" key="15">
    <source>
        <dbReference type="EMBL" id="KPK63478.1"/>
    </source>
</evidence>
<dbReference type="AlphaFoldDB" id="A0A0S8FRW5"/>
<keyword evidence="10 14" id="KW-0046">Antibiotic resistance</keyword>
<accession>A0A0S8FRW5</accession>
<comment type="function">
    <text evidence="14">Catalyzes the dephosphorylation of undecaprenyl diphosphate (UPP). Confers resistance to bacitracin.</text>
</comment>
<dbReference type="GO" id="GO:0050380">
    <property type="term" value="F:undecaprenyl-diphosphatase activity"/>
    <property type="evidence" value="ECO:0007669"/>
    <property type="project" value="UniProtKB-UniRule"/>
</dbReference>
<comment type="similarity">
    <text evidence="2 14">Belongs to the UppP family.</text>
</comment>
<comment type="caution">
    <text evidence="15">The sequence shown here is derived from an EMBL/GenBank/DDBJ whole genome shotgun (WGS) entry which is preliminary data.</text>
</comment>
<feature type="transmembrane region" description="Helical" evidence="14">
    <location>
        <begin position="230"/>
        <end position="249"/>
    </location>
</feature>
<feature type="transmembrane region" description="Helical" evidence="14">
    <location>
        <begin position="38"/>
        <end position="56"/>
    </location>
</feature>
<feature type="transmembrane region" description="Helical" evidence="14">
    <location>
        <begin position="107"/>
        <end position="126"/>
    </location>
</feature>
<dbReference type="STRING" id="1703779.AMJ83_06805"/>
<name>A0A0S8FRW5_UNCW3</name>
<comment type="miscellaneous">
    <text evidence="14">Bacitracin is thought to be involved in the inhibition of peptidoglycan synthesis by sequestering undecaprenyl diphosphate, thereby reducing the pool of lipid carrier available.</text>
</comment>
<evidence type="ECO:0000256" key="13">
    <source>
        <dbReference type="ARBA" id="ARBA00047594"/>
    </source>
</evidence>
<dbReference type="PATRIC" id="fig|1703779.3.peg.1810"/>
<dbReference type="EMBL" id="LJUJ01000012">
    <property type="protein sequence ID" value="KPK63478.1"/>
    <property type="molecule type" value="Genomic_DNA"/>
</dbReference>
<keyword evidence="14" id="KW-0961">Cell wall biogenesis/degradation</keyword>
<keyword evidence="6 14" id="KW-0812">Transmembrane</keyword>
<dbReference type="PANTHER" id="PTHR30622:SF4">
    <property type="entry name" value="UNDECAPRENYL-DIPHOSPHATASE"/>
    <property type="match status" value="1"/>
</dbReference>
<dbReference type="HAMAP" id="MF_01006">
    <property type="entry name" value="Undec_diphosphatase"/>
    <property type="match status" value="1"/>
</dbReference>
<evidence type="ECO:0000256" key="5">
    <source>
        <dbReference type="ARBA" id="ARBA00022475"/>
    </source>
</evidence>
<feature type="transmembrane region" description="Helical" evidence="14">
    <location>
        <begin position="205"/>
        <end position="224"/>
    </location>
</feature>
<evidence type="ECO:0000256" key="2">
    <source>
        <dbReference type="ARBA" id="ARBA00010621"/>
    </source>
</evidence>
<organism evidence="15 16">
    <name type="scientific">candidate division WOR_3 bacterium SM23_42</name>
    <dbReference type="NCBI Taxonomy" id="1703779"/>
    <lineage>
        <taxon>Bacteria</taxon>
        <taxon>Bacteria division WOR-3</taxon>
    </lineage>
</organism>
<protein>
    <recommendedName>
        <fullName evidence="4 14">Undecaprenyl-diphosphatase</fullName>
        <ecNumber evidence="3 14">3.6.1.27</ecNumber>
    </recommendedName>
    <alternativeName>
        <fullName evidence="12 14">Bacitracin resistance protein</fullName>
    </alternativeName>
    <alternativeName>
        <fullName evidence="11 14">Undecaprenyl pyrophosphate phosphatase</fullName>
    </alternativeName>
</protein>
<dbReference type="GO" id="GO:0008360">
    <property type="term" value="P:regulation of cell shape"/>
    <property type="evidence" value="ECO:0007669"/>
    <property type="project" value="UniProtKB-KW"/>
</dbReference>
<keyword evidence="5 14" id="KW-1003">Cell membrane</keyword>
<dbReference type="Proteomes" id="UP000051373">
    <property type="component" value="Unassembled WGS sequence"/>
</dbReference>
<keyword evidence="9 14" id="KW-0472">Membrane</keyword>
<evidence type="ECO:0000256" key="1">
    <source>
        <dbReference type="ARBA" id="ARBA00004651"/>
    </source>
</evidence>
<evidence type="ECO:0000256" key="12">
    <source>
        <dbReference type="ARBA" id="ARBA00032932"/>
    </source>
</evidence>
<evidence type="ECO:0000256" key="4">
    <source>
        <dbReference type="ARBA" id="ARBA00021581"/>
    </source>
</evidence>
<proteinExistence type="inferred from homology"/>
<keyword evidence="14" id="KW-0133">Cell shape</keyword>
<dbReference type="GO" id="GO:0071555">
    <property type="term" value="P:cell wall organization"/>
    <property type="evidence" value="ECO:0007669"/>
    <property type="project" value="UniProtKB-KW"/>
</dbReference>
<dbReference type="GO" id="GO:0009252">
    <property type="term" value="P:peptidoglycan biosynthetic process"/>
    <property type="evidence" value="ECO:0007669"/>
    <property type="project" value="UniProtKB-KW"/>
</dbReference>
<evidence type="ECO:0000256" key="7">
    <source>
        <dbReference type="ARBA" id="ARBA00022801"/>
    </source>
</evidence>